<organism evidence="2 3">
    <name type="scientific">Desulfoluna spongiiphila</name>
    <dbReference type="NCBI Taxonomy" id="419481"/>
    <lineage>
        <taxon>Bacteria</taxon>
        <taxon>Pseudomonadati</taxon>
        <taxon>Thermodesulfobacteriota</taxon>
        <taxon>Desulfobacteria</taxon>
        <taxon>Desulfobacterales</taxon>
        <taxon>Desulfolunaceae</taxon>
        <taxon>Desulfoluna</taxon>
    </lineage>
</organism>
<dbReference type="InterPro" id="IPR014729">
    <property type="entry name" value="Rossmann-like_a/b/a_fold"/>
</dbReference>
<accession>A0A1G5GGH0</accession>
<dbReference type="Gene3D" id="3.40.50.620">
    <property type="entry name" value="HUPs"/>
    <property type="match status" value="1"/>
</dbReference>
<dbReference type="RefSeq" id="WP_092211424.1">
    <property type="nucleotide sequence ID" value="NZ_FMUX01000010.1"/>
</dbReference>
<dbReference type="Pfam" id="PF18297">
    <property type="entry name" value="NFACT-R_2"/>
    <property type="match status" value="1"/>
</dbReference>
<evidence type="ECO:0000259" key="1">
    <source>
        <dbReference type="Pfam" id="PF18297"/>
    </source>
</evidence>
<dbReference type="SUPFAM" id="SSF52402">
    <property type="entry name" value="Adenine nucleotide alpha hydrolases-like"/>
    <property type="match status" value="1"/>
</dbReference>
<evidence type="ECO:0000313" key="3">
    <source>
        <dbReference type="Proteomes" id="UP000198870"/>
    </source>
</evidence>
<gene>
    <name evidence="2" type="ORF">SAMN05216233_110151</name>
</gene>
<feature type="domain" description="NFACT protein RNA binding" evidence="1">
    <location>
        <begin position="228"/>
        <end position="324"/>
    </location>
</feature>
<name>A0A1G5GGH0_9BACT</name>
<reference evidence="2 3" key="1">
    <citation type="submission" date="2016-10" db="EMBL/GenBank/DDBJ databases">
        <authorList>
            <person name="de Groot N.N."/>
        </authorList>
    </citation>
    <scope>NUCLEOTIDE SEQUENCE [LARGE SCALE GENOMIC DNA]</scope>
    <source>
        <strain evidence="2 3">AA1</strain>
    </source>
</reference>
<protein>
    <submittedName>
        <fullName evidence="2">tRNA U34 2-thiouridine synthase MnmA/TrmU, contains the PP-loop ATPase domain</fullName>
    </submittedName>
</protein>
<dbReference type="PANTHER" id="PTHR11933:SF6">
    <property type="entry name" value="THIL AANH DOMAIN-CONTAINING PROTEIN"/>
    <property type="match status" value="1"/>
</dbReference>
<dbReference type="STRING" id="419481.SAMN05216233_110151"/>
<keyword evidence="3" id="KW-1185">Reference proteome</keyword>
<sequence length="331" mass="36174">MTDIKKSVRAIGLCSGGLDSILAGLVLKDQGIDVTWICFETPFFPADKARAASEMTGIPLIVKEITETYLEMLTDPPCGYGKHMNPCRDCHALMFRLAGEELEKGGYDFLFSGEVAGQRPLSQNKQALRYVEKRSGFDGKVLRPLSAKILPETEVEALGLVDRERLLGIQGRSRKEQMALAKAYGITEYPSPAGGCLLTDKKYSDRLRDLFASGKAYEPSDLHLLKQGRHLRLPSGEKVIIGRTKGDNRWILTYHDPARHLIIDLKGKGSPTVVVDVDASEETVQVGAALCAGYAKVPAGEVVEAVVRSGSKRRVISVAAVDPADFRECII</sequence>
<dbReference type="OrthoDB" id="9781887at2"/>
<dbReference type="AlphaFoldDB" id="A0A1G5GGH0"/>
<evidence type="ECO:0000313" key="2">
    <source>
        <dbReference type="EMBL" id="SCY50635.1"/>
    </source>
</evidence>
<dbReference type="PANTHER" id="PTHR11933">
    <property type="entry name" value="TRNA 5-METHYLAMINOMETHYL-2-THIOURIDYLATE -METHYLTRANSFERASE"/>
    <property type="match status" value="1"/>
</dbReference>
<dbReference type="Proteomes" id="UP000198870">
    <property type="component" value="Unassembled WGS sequence"/>
</dbReference>
<proteinExistence type="predicted"/>
<dbReference type="EMBL" id="FMUX01000010">
    <property type="protein sequence ID" value="SCY50635.1"/>
    <property type="molecule type" value="Genomic_DNA"/>
</dbReference>
<dbReference type="InterPro" id="IPR059101">
    <property type="entry name" value="NFACT-R_2"/>
</dbReference>